<feature type="compositionally biased region" description="Polar residues" evidence="1">
    <location>
        <begin position="246"/>
        <end position="255"/>
    </location>
</feature>
<gene>
    <name evidence="2" type="ORF">HYPSUDRAFT_200485</name>
</gene>
<feature type="compositionally biased region" description="Polar residues" evidence="1">
    <location>
        <begin position="198"/>
        <end position="225"/>
    </location>
</feature>
<evidence type="ECO:0000256" key="1">
    <source>
        <dbReference type="SAM" id="MobiDB-lite"/>
    </source>
</evidence>
<evidence type="ECO:0000313" key="3">
    <source>
        <dbReference type="Proteomes" id="UP000054270"/>
    </source>
</evidence>
<keyword evidence="3" id="KW-1185">Reference proteome</keyword>
<organism evidence="2 3">
    <name type="scientific">Hypholoma sublateritium (strain FD-334 SS-4)</name>
    <dbReference type="NCBI Taxonomy" id="945553"/>
    <lineage>
        <taxon>Eukaryota</taxon>
        <taxon>Fungi</taxon>
        <taxon>Dikarya</taxon>
        <taxon>Basidiomycota</taxon>
        <taxon>Agaricomycotina</taxon>
        <taxon>Agaricomycetes</taxon>
        <taxon>Agaricomycetidae</taxon>
        <taxon>Agaricales</taxon>
        <taxon>Agaricineae</taxon>
        <taxon>Strophariaceae</taxon>
        <taxon>Hypholoma</taxon>
    </lineage>
</organism>
<name>A0A0D2P7J9_HYPSF</name>
<dbReference type="Proteomes" id="UP000054270">
    <property type="component" value="Unassembled WGS sequence"/>
</dbReference>
<dbReference type="AlphaFoldDB" id="A0A0D2P7J9"/>
<sequence length="255" mass="27207">MPGVPTRSTAEPPPVLWLPDACCSLPSGPGAASGTPRARSVLNSSSPSPLQPAHAHSASRRQIIKATSARQRMSLGLSRSTERVARATRDPPLCDGTRRHFRRHANRTGRGYPRILMRLDAPARKGEIARPDSPRAEMPDGCRDRSVLCQSSRSDSVTGVAYFSGRMRIRRGGLGSDAARCTVLVDRAGASAASSSGLPESTDSVRLLDQSATRRAQQRTISSHGGSEAAPAFRESAARRTARGCVSSQEESWAP</sequence>
<feature type="region of interest" description="Disordered" evidence="1">
    <location>
        <begin position="190"/>
        <end position="255"/>
    </location>
</feature>
<dbReference type="EMBL" id="KN817536">
    <property type="protein sequence ID" value="KJA24616.1"/>
    <property type="molecule type" value="Genomic_DNA"/>
</dbReference>
<feature type="region of interest" description="Disordered" evidence="1">
    <location>
        <begin position="26"/>
        <end position="98"/>
    </location>
</feature>
<evidence type="ECO:0000313" key="2">
    <source>
        <dbReference type="EMBL" id="KJA24616.1"/>
    </source>
</evidence>
<proteinExistence type="predicted"/>
<feature type="compositionally biased region" description="Basic and acidic residues" evidence="1">
    <location>
        <begin position="80"/>
        <end position="89"/>
    </location>
</feature>
<protein>
    <submittedName>
        <fullName evidence="2">Uncharacterized protein</fullName>
    </submittedName>
</protein>
<reference evidence="3" key="1">
    <citation type="submission" date="2014-04" db="EMBL/GenBank/DDBJ databases">
        <title>Evolutionary Origins and Diversification of the Mycorrhizal Mutualists.</title>
        <authorList>
            <consortium name="DOE Joint Genome Institute"/>
            <consortium name="Mycorrhizal Genomics Consortium"/>
            <person name="Kohler A."/>
            <person name="Kuo A."/>
            <person name="Nagy L.G."/>
            <person name="Floudas D."/>
            <person name="Copeland A."/>
            <person name="Barry K.W."/>
            <person name="Cichocki N."/>
            <person name="Veneault-Fourrey C."/>
            <person name="LaButti K."/>
            <person name="Lindquist E.A."/>
            <person name="Lipzen A."/>
            <person name="Lundell T."/>
            <person name="Morin E."/>
            <person name="Murat C."/>
            <person name="Riley R."/>
            <person name="Ohm R."/>
            <person name="Sun H."/>
            <person name="Tunlid A."/>
            <person name="Henrissat B."/>
            <person name="Grigoriev I.V."/>
            <person name="Hibbett D.S."/>
            <person name="Martin F."/>
        </authorList>
    </citation>
    <scope>NUCLEOTIDE SEQUENCE [LARGE SCALE GENOMIC DNA]</scope>
    <source>
        <strain evidence="3">FD-334 SS-4</strain>
    </source>
</reference>
<accession>A0A0D2P7J9</accession>